<protein>
    <submittedName>
        <fullName evidence="2">Uncharacterized protein</fullName>
    </submittedName>
</protein>
<comment type="caution">
    <text evidence="2">The sequence shown here is derived from an EMBL/GenBank/DDBJ whole genome shotgun (WGS) entry which is preliminary data.</text>
</comment>
<evidence type="ECO:0000256" key="1">
    <source>
        <dbReference type="SAM" id="Phobius"/>
    </source>
</evidence>
<reference evidence="2 3" key="1">
    <citation type="submission" date="2017-08" db="EMBL/GenBank/DDBJ databases">
        <title>Infants hospitalized years apart are colonized by the same room-sourced microbial strains.</title>
        <authorList>
            <person name="Brooks B."/>
            <person name="Olm M.R."/>
            <person name="Firek B.A."/>
            <person name="Baker R."/>
            <person name="Thomas B.C."/>
            <person name="Morowitz M.J."/>
            <person name="Banfield J.F."/>
        </authorList>
    </citation>
    <scope>NUCLEOTIDE SEQUENCE [LARGE SCALE GENOMIC DNA]</scope>
    <source>
        <strain evidence="2">S2_005_002_R2_33</strain>
    </source>
</reference>
<keyword evidence="1" id="KW-1133">Transmembrane helix</keyword>
<keyword evidence="1" id="KW-0472">Membrane</keyword>
<gene>
    <name evidence="2" type="ORF">DI555_09710</name>
</gene>
<dbReference type="EMBL" id="QFPX01000007">
    <property type="protein sequence ID" value="PZQ54944.1"/>
    <property type="molecule type" value="Genomic_DNA"/>
</dbReference>
<sequence length="61" mass="6589">MSQTGLIVGIISVIGALILVTSHSRFRAMPMSQTLKLALIWAVIIIGLVAIIQISGFQIRQ</sequence>
<feature type="transmembrane region" description="Helical" evidence="1">
    <location>
        <begin position="38"/>
        <end position="59"/>
    </location>
</feature>
<organism evidence="2 3">
    <name type="scientific">Novosphingobium pentaromativorans</name>
    <dbReference type="NCBI Taxonomy" id="205844"/>
    <lineage>
        <taxon>Bacteria</taxon>
        <taxon>Pseudomonadati</taxon>
        <taxon>Pseudomonadota</taxon>
        <taxon>Alphaproteobacteria</taxon>
        <taxon>Sphingomonadales</taxon>
        <taxon>Sphingomonadaceae</taxon>
        <taxon>Novosphingobium</taxon>
    </lineage>
</organism>
<dbReference type="Proteomes" id="UP000249082">
    <property type="component" value="Unassembled WGS sequence"/>
</dbReference>
<dbReference type="AlphaFoldDB" id="A0A2W5NPS5"/>
<keyword evidence="1" id="KW-0812">Transmembrane</keyword>
<feature type="transmembrane region" description="Helical" evidence="1">
    <location>
        <begin position="6"/>
        <end position="26"/>
    </location>
</feature>
<proteinExistence type="predicted"/>
<evidence type="ECO:0000313" key="3">
    <source>
        <dbReference type="Proteomes" id="UP000249082"/>
    </source>
</evidence>
<accession>A0A2W5NPS5</accession>
<name>A0A2W5NPS5_9SPHN</name>
<evidence type="ECO:0000313" key="2">
    <source>
        <dbReference type="EMBL" id="PZQ54944.1"/>
    </source>
</evidence>